<dbReference type="Proteomes" id="UP000190339">
    <property type="component" value="Unassembled WGS sequence"/>
</dbReference>
<dbReference type="RefSeq" id="WP_079513481.1">
    <property type="nucleotide sequence ID" value="NZ_FUYL01000010.1"/>
</dbReference>
<dbReference type="OrthoDB" id="952847at2"/>
<keyword evidence="2" id="KW-1185">Reference proteome</keyword>
<evidence type="ECO:0008006" key="3">
    <source>
        <dbReference type="Google" id="ProtNLM"/>
    </source>
</evidence>
<organism evidence="1 2">
    <name type="scientific">Maribacter arcticus</name>
    <dbReference type="NCBI Taxonomy" id="561365"/>
    <lineage>
        <taxon>Bacteria</taxon>
        <taxon>Pseudomonadati</taxon>
        <taxon>Bacteroidota</taxon>
        <taxon>Flavobacteriia</taxon>
        <taxon>Flavobacteriales</taxon>
        <taxon>Flavobacteriaceae</taxon>
        <taxon>Maribacter</taxon>
    </lineage>
</organism>
<gene>
    <name evidence="1" type="ORF">SAMN05660866_03072</name>
</gene>
<protein>
    <recommendedName>
        <fullName evidence="3">Lipoprotein</fullName>
    </recommendedName>
</protein>
<name>A0A1T5DS20_9FLAO</name>
<accession>A0A1T5DS20</accession>
<sequence length="181" mass="20262">MKISKIIFALAIGSIITVTSCKDANKKTENTEEHGHEHDADGNHKEDKVAVGQEEFNVNGTSKNNEENSVTNEQSNEATIVVKANKALEYKFKVGQYEKLEYEWNADAPLRYDFHGDPEDKDSYPKGYFESYANGTTDAAKGKVTIPYKGSHGWYWKNTSSKDITITLTTKGNYNIIGVIQ</sequence>
<proteinExistence type="predicted"/>
<evidence type="ECO:0000313" key="2">
    <source>
        <dbReference type="Proteomes" id="UP000190339"/>
    </source>
</evidence>
<dbReference type="STRING" id="561365.SAMN05660866_03072"/>
<reference evidence="2" key="1">
    <citation type="submission" date="2017-02" db="EMBL/GenBank/DDBJ databases">
        <authorList>
            <person name="Varghese N."/>
            <person name="Submissions S."/>
        </authorList>
    </citation>
    <scope>NUCLEOTIDE SEQUENCE [LARGE SCALE GENOMIC DNA]</scope>
    <source>
        <strain evidence="2">DSM 23546</strain>
    </source>
</reference>
<evidence type="ECO:0000313" key="1">
    <source>
        <dbReference type="EMBL" id="SKB74528.1"/>
    </source>
</evidence>
<dbReference type="PROSITE" id="PS51257">
    <property type="entry name" value="PROKAR_LIPOPROTEIN"/>
    <property type="match status" value="1"/>
</dbReference>
<dbReference type="AlphaFoldDB" id="A0A1T5DS20"/>
<dbReference type="EMBL" id="FUYL01000010">
    <property type="protein sequence ID" value="SKB74528.1"/>
    <property type="molecule type" value="Genomic_DNA"/>
</dbReference>